<dbReference type="OMA" id="YGFIIRH"/>
<keyword evidence="3" id="KW-1185">Reference proteome</keyword>
<dbReference type="Pfam" id="PF00595">
    <property type="entry name" value="PDZ"/>
    <property type="match status" value="1"/>
</dbReference>
<organism evidence="2 3">
    <name type="scientific">Litomosoides sigmodontis</name>
    <name type="common">Filarial nematode worm</name>
    <dbReference type="NCBI Taxonomy" id="42156"/>
    <lineage>
        <taxon>Eukaryota</taxon>
        <taxon>Metazoa</taxon>
        <taxon>Ecdysozoa</taxon>
        <taxon>Nematoda</taxon>
        <taxon>Chromadorea</taxon>
        <taxon>Rhabditida</taxon>
        <taxon>Spirurina</taxon>
        <taxon>Spiruromorpha</taxon>
        <taxon>Filarioidea</taxon>
        <taxon>Onchocercidae</taxon>
        <taxon>Litomosoides</taxon>
    </lineage>
</organism>
<evidence type="ECO:0000313" key="2">
    <source>
        <dbReference type="EMBL" id="VDK71149.1"/>
    </source>
</evidence>
<evidence type="ECO:0000313" key="3">
    <source>
        <dbReference type="Proteomes" id="UP000277928"/>
    </source>
</evidence>
<gene>
    <name evidence="2" type="ORF">NLS_LOCUS1336</name>
</gene>
<feature type="domain" description="PDZ" evidence="1">
    <location>
        <begin position="49"/>
        <end position="84"/>
    </location>
</feature>
<sequence>MVGKRLLLKRSSVDVPYGFIIRHVTFYPPKDGLIDAVKYVQKPIYVLAILSVKSASAADEAGLRAGHQIIGLNGRDANHLTYNDLCKITERLFTS</sequence>
<proteinExistence type="predicted"/>
<dbReference type="OrthoDB" id="2272012at2759"/>
<dbReference type="EMBL" id="UYRX01000045">
    <property type="protein sequence ID" value="VDK71149.1"/>
    <property type="molecule type" value="Genomic_DNA"/>
</dbReference>
<dbReference type="Gene3D" id="2.30.42.10">
    <property type="match status" value="1"/>
</dbReference>
<dbReference type="SUPFAM" id="SSF50156">
    <property type="entry name" value="PDZ domain-like"/>
    <property type="match status" value="1"/>
</dbReference>
<evidence type="ECO:0000259" key="1">
    <source>
        <dbReference type="Pfam" id="PF00595"/>
    </source>
</evidence>
<accession>A0A3P6SHZ4</accession>
<dbReference type="InterPro" id="IPR001478">
    <property type="entry name" value="PDZ"/>
</dbReference>
<name>A0A3P6SHZ4_LITSI</name>
<dbReference type="STRING" id="42156.A0A3P6SHZ4"/>
<reference evidence="2 3" key="1">
    <citation type="submission" date="2018-08" db="EMBL/GenBank/DDBJ databases">
        <authorList>
            <person name="Laetsch R D."/>
            <person name="Stevens L."/>
            <person name="Kumar S."/>
            <person name="Blaxter L. M."/>
        </authorList>
    </citation>
    <scope>NUCLEOTIDE SEQUENCE [LARGE SCALE GENOMIC DNA]</scope>
</reference>
<dbReference type="InterPro" id="IPR036034">
    <property type="entry name" value="PDZ_sf"/>
</dbReference>
<dbReference type="AlphaFoldDB" id="A0A3P6SHZ4"/>
<protein>
    <recommendedName>
        <fullName evidence="1">PDZ domain-containing protein</fullName>
    </recommendedName>
</protein>
<dbReference type="Proteomes" id="UP000277928">
    <property type="component" value="Unassembled WGS sequence"/>
</dbReference>